<dbReference type="InterPro" id="IPR039421">
    <property type="entry name" value="Type_1_exporter"/>
</dbReference>
<keyword evidence="1" id="KW-0547">Nucleotide-binding</keyword>
<evidence type="ECO:0000256" key="3">
    <source>
        <dbReference type="SAM" id="Phobius"/>
    </source>
</evidence>
<dbReference type="SUPFAM" id="SSF52540">
    <property type="entry name" value="P-loop containing nucleoside triphosphate hydrolases"/>
    <property type="match status" value="1"/>
</dbReference>
<dbReference type="Pfam" id="PF00005">
    <property type="entry name" value="ABC_tran"/>
    <property type="match status" value="1"/>
</dbReference>
<evidence type="ECO:0000256" key="1">
    <source>
        <dbReference type="ARBA" id="ARBA00022741"/>
    </source>
</evidence>
<evidence type="ECO:0000313" key="6">
    <source>
        <dbReference type="Proteomes" id="UP000703269"/>
    </source>
</evidence>
<name>A0A9P3GPR8_9APHY</name>
<keyword evidence="3" id="KW-1133">Transmembrane helix</keyword>
<dbReference type="GO" id="GO:0005524">
    <property type="term" value="F:ATP binding"/>
    <property type="evidence" value="ECO:0007669"/>
    <property type="project" value="UniProtKB-KW"/>
</dbReference>
<dbReference type="PROSITE" id="PS50893">
    <property type="entry name" value="ABC_TRANSPORTER_2"/>
    <property type="match status" value="1"/>
</dbReference>
<organism evidence="5 6">
    <name type="scientific">Phanerochaete sordida</name>
    <dbReference type="NCBI Taxonomy" id="48140"/>
    <lineage>
        <taxon>Eukaryota</taxon>
        <taxon>Fungi</taxon>
        <taxon>Dikarya</taxon>
        <taxon>Basidiomycota</taxon>
        <taxon>Agaricomycotina</taxon>
        <taxon>Agaricomycetes</taxon>
        <taxon>Polyporales</taxon>
        <taxon>Phanerochaetaceae</taxon>
        <taxon>Phanerochaete</taxon>
    </lineage>
</organism>
<dbReference type="InterPro" id="IPR003439">
    <property type="entry name" value="ABC_transporter-like_ATP-bd"/>
</dbReference>
<reference evidence="5 6" key="1">
    <citation type="submission" date="2021-08" db="EMBL/GenBank/DDBJ databases">
        <title>Draft Genome Sequence of Phanerochaete sordida strain YK-624.</title>
        <authorList>
            <person name="Mori T."/>
            <person name="Dohra H."/>
            <person name="Suzuki T."/>
            <person name="Kawagishi H."/>
            <person name="Hirai H."/>
        </authorList>
    </citation>
    <scope>NUCLEOTIDE SEQUENCE [LARGE SCALE GENOMIC DNA]</scope>
    <source>
        <strain evidence="5 6">YK-624</strain>
    </source>
</reference>
<dbReference type="InterPro" id="IPR027417">
    <property type="entry name" value="P-loop_NTPase"/>
</dbReference>
<dbReference type="AlphaFoldDB" id="A0A9P3GPR8"/>
<dbReference type="SMART" id="SM00382">
    <property type="entry name" value="AAA"/>
    <property type="match status" value="1"/>
</dbReference>
<dbReference type="GO" id="GO:0034040">
    <property type="term" value="F:ATPase-coupled lipid transmembrane transporter activity"/>
    <property type="evidence" value="ECO:0007669"/>
    <property type="project" value="TreeGrafter"/>
</dbReference>
<feature type="transmembrane region" description="Helical" evidence="3">
    <location>
        <begin position="82"/>
        <end position="102"/>
    </location>
</feature>
<feature type="domain" description="ABC transporter" evidence="4">
    <location>
        <begin position="414"/>
        <end position="682"/>
    </location>
</feature>
<keyword evidence="2 5" id="KW-0067">ATP-binding</keyword>
<accession>A0A9P3GPR8</accession>
<dbReference type="EMBL" id="BPQB01000097">
    <property type="protein sequence ID" value="GJE98931.1"/>
    <property type="molecule type" value="Genomic_DNA"/>
</dbReference>
<keyword evidence="3" id="KW-0812">Transmembrane</keyword>
<dbReference type="InterPro" id="IPR003593">
    <property type="entry name" value="AAA+_ATPase"/>
</dbReference>
<dbReference type="PANTHER" id="PTHR24221">
    <property type="entry name" value="ATP-BINDING CASSETTE SUB-FAMILY B"/>
    <property type="match status" value="1"/>
</dbReference>
<gene>
    <name evidence="5" type="ORF">PsYK624_151680</name>
</gene>
<evidence type="ECO:0000313" key="5">
    <source>
        <dbReference type="EMBL" id="GJE98931.1"/>
    </source>
</evidence>
<sequence>MPSQKDCTEKDERRRGADAHLGEVPEGLRTMQLGVWRVVLEPTPTFQGFSRLLSLRKLNEAFGANFVARFLGDVCRLSPGWFMLYCGAVAYLCVDGAVKLILMNRLFNCIEQAVLSDNFDARVVVEALLLRMLFVGIGSFFRWLQEHAELILSASLETFFTVGIMEKRLAADLQVSEESDNGYLTGNSLRWRLRSTLNELFDLIQTVASLLSQIYVAARLVRSQEAGLVLVALALLHPLCKTFGKRKLYGQLAVWYASSHAFRRLVALFSISTNPRFTQEIIGGGLKEYLLAAYRETAAKLEELPCKEPDDMYQHADSPWWETMVSVSEDFPLAFYIGTAVLAGQKPSLPFLATLQQMSASIREAISRSEWMKSTIENTIMHLKAFYSEVPGLRTGGSLPYPPMEKRSGDGMCIEFRDVSFAYKGMPEDVLALRHLSFTIPASALVVIVGANGSGKSSIVKLLTTLHVPSDGSIVIDGSAAEEYIVDDLRASTALLTQDHGIFPLTIAENIGLGDPGAVVDMQRVKEAARLGGAAEFIQKLPQQYEEIIHPVDTLRPYRYPLPEGTLKTFADQVERKKDVSGGEKQRLAAARTFMRLMARRTRLLVVDEPTSAMDPEGECALFEALRARREGRTLVFVTHRFGHLTRHADLILCMQDGRLVESGTHKSLFAQNGVYRKLYDVQARAFTEGVEHK</sequence>
<evidence type="ECO:0000259" key="4">
    <source>
        <dbReference type="PROSITE" id="PS50893"/>
    </source>
</evidence>
<evidence type="ECO:0000256" key="2">
    <source>
        <dbReference type="ARBA" id="ARBA00022840"/>
    </source>
</evidence>
<dbReference type="OrthoDB" id="2800651at2759"/>
<protein>
    <submittedName>
        <fullName evidence="5">ABC transporter ATP-binding protein-like</fullName>
    </submittedName>
</protein>
<comment type="caution">
    <text evidence="5">The sequence shown here is derived from an EMBL/GenBank/DDBJ whole genome shotgun (WGS) entry which is preliminary data.</text>
</comment>
<dbReference type="Gene3D" id="3.40.50.300">
    <property type="entry name" value="P-loop containing nucleotide triphosphate hydrolases"/>
    <property type="match status" value="1"/>
</dbReference>
<dbReference type="PANTHER" id="PTHR24221:SF646">
    <property type="entry name" value="HAEMOLYSIN SECRETION ATP-BINDING PROTEIN"/>
    <property type="match status" value="1"/>
</dbReference>
<feature type="transmembrane region" description="Helical" evidence="3">
    <location>
        <begin position="123"/>
        <end position="144"/>
    </location>
</feature>
<keyword evidence="3" id="KW-0472">Membrane</keyword>
<proteinExistence type="predicted"/>
<keyword evidence="6" id="KW-1185">Reference proteome</keyword>
<dbReference type="Proteomes" id="UP000703269">
    <property type="component" value="Unassembled WGS sequence"/>
</dbReference>
<dbReference type="GO" id="GO:0016887">
    <property type="term" value="F:ATP hydrolysis activity"/>
    <property type="evidence" value="ECO:0007669"/>
    <property type="project" value="InterPro"/>
</dbReference>